<dbReference type="GO" id="GO:0004751">
    <property type="term" value="F:ribose-5-phosphate isomerase activity"/>
    <property type="evidence" value="ECO:0007669"/>
    <property type="project" value="TreeGrafter"/>
</dbReference>
<feature type="active site" description="Proton acceptor" evidence="3">
    <location>
        <position position="69"/>
    </location>
</feature>
<name>A0A917HLL7_9SPHI</name>
<proteinExistence type="inferred from homology"/>
<dbReference type="InterPro" id="IPR004785">
    <property type="entry name" value="RpiB"/>
</dbReference>
<dbReference type="SUPFAM" id="SSF89623">
    <property type="entry name" value="Ribose/Galactose isomerase RpiB/AlsB"/>
    <property type="match status" value="1"/>
</dbReference>
<evidence type="ECO:0000313" key="6">
    <source>
        <dbReference type="Proteomes" id="UP000660862"/>
    </source>
</evidence>
<comment type="caution">
    <text evidence="5">The sequence shown here is derived from an EMBL/GenBank/DDBJ whole genome shotgun (WGS) entry which is preliminary data.</text>
</comment>
<dbReference type="NCBIfam" id="TIGR00689">
    <property type="entry name" value="rpiB_lacA_lacB"/>
    <property type="match status" value="1"/>
</dbReference>
<keyword evidence="6" id="KW-1185">Reference proteome</keyword>
<comment type="similarity">
    <text evidence="1">Belongs to the LacAB/RpiB family.</text>
</comment>
<organism evidence="5 6">
    <name type="scientific">Parapedobacter pyrenivorans</name>
    <dbReference type="NCBI Taxonomy" id="1305674"/>
    <lineage>
        <taxon>Bacteria</taxon>
        <taxon>Pseudomonadati</taxon>
        <taxon>Bacteroidota</taxon>
        <taxon>Sphingobacteriia</taxon>
        <taxon>Sphingobacteriales</taxon>
        <taxon>Sphingobacteriaceae</taxon>
        <taxon>Parapedobacter</taxon>
    </lineage>
</organism>
<reference evidence="5" key="1">
    <citation type="journal article" date="2014" name="Int. J. Syst. Evol. Microbiol.">
        <title>Complete genome sequence of Corynebacterium casei LMG S-19264T (=DSM 44701T), isolated from a smear-ripened cheese.</title>
        <authorList>
            <consortium name="US DOE Joint Genome Institute (JGI-PGF)"/>
            <person name="Walter F."/>
            <person name="Albersmeier A."/>
            <person name="Kalinowski J."/>
            <person name="Ruckert C."/>
        </authorList>
    </citation>
    <scope>NUCLEOTIDE SEQUENCE</scope>
    <source>
        <strain evidence="5">CGMCC 1.12195</strain>
    </source>
</reference>
<feature type="binding site" evidence="4">
    <location>
        <begin position="70"/>
        <end position="74"/>
    </location>
    <ligand>
        <name>D-ribulose 5-phosphate</name>
        <dbReference type="ChEBI" id="CHEBI:58121"/>
    </ligand>
</feature>
<accession>A0A917HLL7</accession>
<dbReference type="NCBIfam" id="TIGR01120">
    <property type="entry name" value="rpiB"/>
    <property type="match status" value="1"/>
</dbReference>
<evidence type="ECO:0000256" key="3">
    <source>
        <dbReference type="PIRSR" id="PIRSR005384-1"/>
    </source>
</evidence>
<gene>
    <name evidence="5" type="primary">rpiB</name>
    <name evidence="5" type="ORF">GCM10007415_13940</name>
</gene>
<dbReference type="PANTHER" id="PTHR30345:SF0">
    <property type="entry name" value="DNA DAMAGE-REPAIR_TOLERATION PROTEIN DRT102"/>
    <property type="match status" value="1"/>
</dbReference>
<dbReference type="InterPro" id="IPR003500">
    <property type="entry name" value="RpiB_LacA_LacB"/>
</dbReference>
<dbReference type="Pfam" id="PF02502">
    <property type="entry name" value="LacAB_rpiB"/>
    <property type="match status" value="1"/>
</dbReference>
<evidence type="ECO:0000256" key="1">
    <source>
        <dbReference type="ARBA" id="ARBA00008754"/>
    </source>
</evidence>
<dbReference type="RefSeq" id="WP_188505170.1">
    <property type="nucleotide sequence ID" value="NZ_BMER01000001.1"/>
</dbReference>
<dbReference type="EMBL" id="BMER01000001">
    <property type="protein sequence ID" value="GGG82319.1"/>
    <property type="molecule type" value="Genomic_DNA"/>
</dbReference>
<evidence type="ECO:0000256" key="2">
    <source>
        <dbReference type="ARBA" id="ARBA00023235"/>
    </source>
</evidence>
<dbReference type="PANTHER" id="PTHR30345">
    <property type="entry name" value="RIBOSE-5-PHOSPHATE ISOMERASE B"/>
    <property type="match status" value="1"/>
</dbReference>
<dbReference type="Gene3D" id="3.40.1400.10">
    <property type="entry name" value="Sugar-phosphate isomerase, RpiB/LacA/LacB"/>
    <property type="match status" value="1"/>
</dbReference>
<sequence length="146" mass="15654">MTVHKTIAIGGDHAGFEYKDELVKFLAEAGYTVKDFGTSTGDSVDYPDFAHPVAAAVETGEFDLGILVCGSANGVAITANKHQGVRAAICWQEELAVLARQHNNANIVCIPARFIDITLAKSIVGRFMSTDFEGGRHANRVNKISC</sequence>
<dbReference type="InterPro" id="IPR036569">
    <property type="entry name" value="RpiB_LacA_LacB_sf"/>
</dbReference>
<dbReference type="NCBIfam" id="NF004051">
    <property type="entry name" value="PRK05571.1"/>
    <property type="match status" value="1"/>
</dbReference>
<feature type="binding site" evidence="4">
    <location>
        <position position="136"/>
    </location>
    <ligand>
        <name>D-ribulose 5-phosphate</name>
        <dbReference type="ChEBI" id="CHEBI:58121"/>
    </ligand>
</feature>
<feature type="binding site" evidence="4">
    <location>
        <position position="113"/>
    </location>
    <ligand>
        <name>D-ribulose 5-phosphate</name>
        <dbReference type="ChEBI" id="CHEBI:58121"/>
    </ligand>
</feature>
<dbReference type="GO" id="GO:0019316">
    <property type="term" value="P:D-allose catabolic process"/>
    <property type="evidence" value="ECO:0007669"/>
    <property type="project" value="TreeGrafter"/>
</dbReference>
<feature type="binding site" evidence="4">
    <location>
        <position position="103"/>
    </location>
    <ligand>
        <name>D-ribulose 5-phosphate</name>
        <dbReference type="ChEBI" id="CHEBI:58121"/>
    </ligand>
</feature>
<dbReference type="PIRSF" id="PIRSF005384">
    <property type="entry name" value="RpiB_LacA_B"/>
    <property type="match status" value="1"/>
</dbReference>
<feature type="binding site" evidence="4">
    <location>
        <position position="140"/>
    </location>
    <ligand>
        <name>D-ribulose 5-phosphate</name>
        <dbReference type="ChEBI" id="CHEBI:58121"/>
    </ligand>
</feature>
<feature type="active site" description="Proton donor" evidence="3">
    <location>
        <position position="102"/>
    </location>
</feature>
<protein>
    <submittedName>
        <fullName evidence="5">Ribose 5-phosphate isomerase B</fullName>
    </submittedName>
</protein>
<feature type="binding site" evidence="4">
    <location>
        <begin position="12"/>
        <end position="13"/>
    </location>
    <ligand>
        <name>D-ribulose 5-phosphate</name>
        <dbReference type="ChEBI" id="CHEBI:58121"/>
    </ligand>
</feature>
<dbReference type="Proteomes" id="UP000660862">
    <property type="component" value="Unassembled WGS sequence"/>
</dbReference>
<evidence type="ECO:0000313" key="5">
    <source>
        <dbReference type="EMBL" id="GGG82319.1"/>
    </source>
</evidence>
<evidence type="ECO:0000256" key="4">
    <source>
        <dbReference type="PIRSR" id="PIRSR005384-2"/>
    </source>
</evidence>
<keyword evidence="2 5" id="KW-0413">Isomerase</keyword>
<dbReference type="GO" id="GO:0009052">
    <property type="term" value="P:pentose-phosphate shunt, non-oxidative branch"/>
    <property type="evidence" value="ECO:0007669"/>
    <property type="project" value="TreeGrafter"/>
</dbReference>
<reference evidence="5" key="2">
    <citation type="submission" date="2020-09" db="EMBL/GenBank/DDBJ databases">
        <authorList>
            <person name="Sun Q."/>
            <person name="Zhou Y."/>
        </authorList>
    </citation>
    <scope>NUCLEOTIDE SEQUENCE</scope>
    <source>
        <strain evidence="5">CGMCC 1.12195</strain>
    </source>
</reference>
<dbReference type="AlphaFoldDB" id="A0A917HLL7"/>